<keyword evidence="1" id="KW-1133">Transmembrane helix</keyword>
<reference evidence="2 3" key="1">
    <citation type="journal article" date="2009" name="Genome Biol.">
        <title>Genomic and genetic analyses of diversity and plant interactions of Pseudomonas fluorescens.</title>
        <authorList>
            <person name="Silby M.W."/>
            <person name="Cerdeno-Tarraga A.M."/>
            <person name="Vernikos G.S."/>
            <person name="Giddens S.R."/>
            <person name="Jackson R.W."/>
            <person name="Preston G.M."/>
            <person name="Zhang X.X."/>
            <person name="Moon C.D."/>
            <person name="Gehrig S.M."/>
            <person name="Godfrey S.A."/>
            <person name="Knight C.G."/>
            <person name="Malone J.G."/>
            <person name="Robinson Z."/>
            <person name="Spiers A.J."/>
            <person name="Harris S."/>
            <person name="Challis G.L."/>
            <person name="Yaxley A.M."/>
            <person name="Harris D."/>
            <person name="Seeger K."/>
            <person name="Murphy L."/>
            <person name="Rutter S."/>
            <person name="Squares R."/>
            <person name="Quail M.A."/>
            <person name="Saunders E."/>
            <person name="Mavromatis K."/>
            <person name="Brettin T.S."/>
            <person name="Bentley S.D."/>
            <person name="Hothersall J."/>
            <person name="Stephens E."/>
            <person name="Thomas C.M."/>
            <person name="Parkhill J."/>
            <person name="Levy S.B."/>
            <person name="Rainey P.B."/>
            <person name="Thomson N.R."/>
        </authorList>
    </citation>
    <scope>NUCLEOTIDE SEQUENCE [LARGE SCALE GENOMIC DNA]</scope>
    <source>
        <strain evidence="2 3">Pf0-1</strain>
    </source>
</reference>
<protein>
    <submittedName>
        <fullName evidence="2">Uncharacterized protein</fullName>
    </submittedName>
</protein>
<evidence type="ECO:0000256" key="1">
    <source>
        <dbReference type="SAM" id="Phobius"/>
    </source>
</evidence>
<dbReference type="Proteomes" id="UP000002704">
    <property type="component" value="Chromosome"/>
</dbReference>
<name>Q3KGN3_PSEPF</name>
<feature type="transmembrane region" description="Helical" evidence="1">
    <location>
        <begin position="20"/>
        <end position="40"/>
    </location>
</feature>
<feature type="transmembrane region" description="Helical" evidence="1">
    <location>
        <begin position="52"/>
        <end position="73"/>
    </location>
</feature>
<dbReference type="KEGG" id="pfo:Pfl01_1330"/>
<accession>Q3KGN3</accession>
<dbReference type="HOGENOM" id="CLU_2438502_0_0_6"/>
<evidence type="ECO:0000313" key="2">
    <source>
        <dbReference type="EMBL" id="ABA73073.1"/>
    </source>
</evidence>
<sequence length="90" mass="9862">MRSFAETLPPESLRADQGICFPMMIFLWNLIGVIPGKTIASRSPRNGPRLKFISGAMARLTVALAVALMSISWSPAHLEGENLRKVKPAQ</sequence>
<keyword evidence="1" id="KW-0472">Membrane</keyword>
<dbReference type="EMBL" id="CP000094">
    <property type="protein sequence ID" value="ABA73073.1"/>
    <property type="molecule type" value="Genomic_DNA"/>
</dbReference>
<keyword evidence="1" id="KW-0812">Transmembrane</keyword>
<proteinExistence type="predicted"/>
<dbReference type="AlphaFoldDB" id="Q3KGN3"/>
<evidence type="ECO:0000313" key="3">
    <source>
        <dbReference type="Proteomes" id="UP000002704"/>
    </source>
</evidence>
<organism evidence="2 3">
    <name type="scientific">Pseudomonas fluorescens (strain Pf0-1)</name>
    <dbReference type="NCBI Taxonomy" id="205922"/>
    <lineage>
        <taxon>Bacteria</taxon>
        <taxon>Pseudomonadati</taxon>
        <taxon>Pseudomonadota</taxon>
        <taxon>Gammaproteobacteria</taxon>
        <taxon>Pseudomonadales</taxon>
        <taxon>Pseudomonadaceae</taxon>
        <taxon>Pseudomonas</taxon>
    </lineage>
</organism>
<gene>
    <name evidence="2" type="ordered locus">Pfl01_1330</name>
</gene>